<accession>D0CC97</accession>
<gene>
    <name evidence="1" type="ORF">HMPREF0010_02377</name>
</gene>
<evidence type="ECO:0000313" key="1">
    <source>
        <dbReference type="EMBL" id="EEX03335.1"/>
    </source>
</evidence>
<name>D0CC97_ACIB2</name>
<proteinExistence type="predicted"/>
<dbReference type="AlphaFoldDB" id="D0CC97"/>
<organism evidence="1 2">
    <name type="scientific">Acinetobacter baumannii (strain ATCC 19606 / DSM 30007 / JCM 6841 / CCUG 19606 / CIP 70.34 / NBRC 109757 / NCIMB 12457 / NCTC 12156 / 81)</name>
    <dbReference type="NCBI Taxonomy" id="575584"/>
    <lineage>
        <taxon>Bacteria</taxon>
        <taxon>Pseudomonadati</taxon>
        <taxon>Pseudomonadota</taxon>
        <taxon>Gammaproteobacteria</taxon>
        <taxon>Moraxellales</taxon>
        <taxon>Moraxellaceae</taxon>
        <taxon>Acinetobacter</taxon>
        <taxon>Acinetobacter calcoaceticus/baumannii complex</taxon>
    </lineage>
</organism>
<evidence type="ECO:0000313" key="2">
    <source>
        <dbReference type="Proteomes" id="UP000005740"/>
    </source>
</evidence>
<dbReference type="EMBL" id="GG704575">
    <property type="protein sequence ID" value="EEX03335.1"/>
    <property type="molecule type" value="Genomic_DNA"/>
</dbReference>
<reference evidence="2" key="1">
    <citation type="journal article" date="2012" name="PLoS ONE">
        <title>The success of Acinetobacter species; genetic, metabolic and virulence attributes.</title>
        <authorList>
            <person name="Peleg A.Y."/>
            <person name="de Breij A."/>
            <person name="Adams M.D."/>
            <person name="Cerqueira G.M."/>
            <person name="Mocali S."/>
            <person name="Galardini M."/>
            <person name="Nibbering P.H."/>
            <person name="Earl A.M."/>
            <person name="Ward D.V."/>
            <person name="Paterson D.L."/>
            <person name="Seifert H."/>
            <person name="Dijkshoorn L."/>
        </authorList>
    </citation>
    <scope>NUCLEOTIDE SEQUENCE [LARGE SCALE GENOMIC DNA]</scope>
    <source>
        <strain evidence="2">ATCC 19606 / DSM 30007 / JCM 6841 / CCUG 19606 / CIP 70.34 / NBRC 109757 / NCIMB 12457 / NCTC 12156 / 81</strain>
    </source>
</reference>
<dbReference type="Proteomes" id="UP000005740">
    <property type="component" value="Unassembled WGS sequence"/>
</dbReference>
<protein>
    <submittedName>
        <fullName evidence="1">Uncharacterized protein</fullName>
    </submittedName>
</protein>
<sequence>MADEEREWCDQVHEKRKLLEAIDVLIRRPASATETTLAEAMAYFKMLIEESTQGQIEVRYSDTTQQLPF</sequence>
<dbReference type="BioCyc" id="ABAU575584-HMP:GM69-2411-MONOMER"/>